<dbReference type="OrthoDB" id="1890790at2759"/>
<reference evidence="1" key="2">
    <citation type="submission" date="2014-06" db="EMBL/GenBank/DDBJ databases">
        <authorList>
            <person name="Aslett M."/>
        </authorList>
    </citation>
    <scope>NUCLEOTIDE SEQUENCE</scope>
</reference>
<proteinExistence type="predicted"/>
<evidence type="ECO:0000313" key="1">
    <source>
        <dbReference type="EMBL" id="CDS17133.1"/>
    </source>
</evidence>
<gene>
    <name evidence="1" type="ORF">EgrG_000986300</name>
</gene>
<evidence type="ECO:0000313" key="3">
    <source>
        <dbReference type="WBParaSite" id="EgrG_000986300"/>
    </source>
</evidence>
<dbReference type="EMBL" id="LK028577">
    <property type="protein sequence ID" value="CDS17133.1"/>
    <property type="molecule type" value="Genomic_DNA"/>
</dbReference>
<dbReference type="WBParaSite" id="EgrG_000986300">
    <property type="protein sequence ID" value="EgrG_000986300"/>
    <property type="gene ID" value="EgrG_000986300"/>
</dbReference>
<reference evidence="3" key="3">
    <citation type="submission" date="2020-10" db="UniProtKB">
        <authorList>
            <consortium name="WormBaseParasite"/>
        </authorList>
    </citation>
    <scope>IDENTIFICATION</scope>
</reference>
<evidence type="ECO:0000313" key="2">
    <source>
        <dbReference type="Proteomes" id="UP000492820"/>
    </source>
</evidence>
<dbReference type="Proteomes" id="UP000492820">
    <property type="component" value="Unassembled WGS sequence"/>
</dbReference>
<sequence length="109" mass="11344">MPSLDTNKLVLLVQFTRCFTDLCAAMADGTADISIAGGGEDDEIAEFYGLGRHFCDLPTDEAAYRIAILVPFDPTLGDISAAAAQLQVALSYLSGVILDCGLTCGGAPL</sequence>
<name>A0A068WAN2_ECHGR</name>
<organism evidence="1">
    <name type="scientific">Echinococcus granulosus</name>
    <name type="common">Hydatid tapeworm</name>
    <dbReference type="NCBI Taxonomy" id="6210"/>
    <lineage>
        <taxon>Eukaryota</taxon>
        <taxon>Metazoa</taxon>
        <taxon>Spiralia</taxon>
        <taxon>Lophotrochozoa</taxon>
        <taxon>Platyhelminthes</taxon>
        <taxon>Cestoda</taxon>
        <taxon>Eucestoda</taxon>
        <taxon>Cyclophyllidea</taxon>
        <taxon>Taeniidae</taxon>
        <taxon>Echinococcus</taxon>
        <taxon>Echinococcus granulosus group</taxon>
    </lineage>
</organism>
<dbReference type="AlphaFoldDB" id="A0A068WAN2"/>
<accession>A0A068WAN2</accession>
<protein>
    <submittedName>
        <fullName evidence="3">Ornithine decarboxylase</fullName>
    </submittedName>
</protein>
<reference evidence="1 2" key="1">
    <citation type="journal article" date="2013" name="Nature">
        <title>The genomes of four tapeworm species reveal adaptations to parasitism.</title>
        <authorList>
            <person name="Tsai I.J."/>
            <person name="Zarowiecki M."/>
            <person name="Holroyd N."/>
            <person name="Garciarrubio A."/>
            <person name="Sanchez-Flores A."/>
            <person name="Brooks K.L."/>
            <person name="Tracey A."/>
            <person name="Bobes R.J."/>
            <person name="Fragoso G."/>
            <person name="Sciutto E."/>
            <person name="Aslett M."/>
            <person name="Beasley H."/>
            <person name="Bennett H.M."/>
            <person name="Cai J."/>
            <person name="Camicia F."/>
            <person name="Clark R."/>
            <person name="Cucher M."/>
            <person name="De Silva N."/>
            <person name="Day T.A."/>
            <person name="Deplazes P."/>
            <person name="Estrada K."/>
            <person name="Fernandez C."/>
            <person name="Holland P.W."/>
            <person name="Hou J."/>
            <person name="Hu S."/>
            <person name="Huckvale T."/>
            <person name="Hung S.S."/>
            <person name="Kamenetzky L."/>
            <person name="Keane J.A."/>
            <person name="Kiss F."/>
            <person name="Koziol U."/>
            <person name="Lambert O."/>
            <person name="Liu K."/>
            <person name="Luo X."/>
            <person name="Luo Y."/>
            <person name="Macchiaroli N."/>
            <person name="Nichol S."/>
            <person name="Paps J."/>
            <person name="Parkinson J."/>
            <person name="Pouchkina-Stantcheva N."/>
            <person name="Riddiford N."/>
            <person name="Rosenzvit M."/>
            <person name="Salinas G."/>
            <person name="Wasmuth J.D."/>
            <person name="Zamanian M."/>
            <person name="Zheng Y."/>
            <person name="Cai X."/>
            <person name="Soberon X."/>
            <person name="Olson P.D."/>
            <person name="Laclette J.P."/>
            <person name="Brehm K."/>
            <person name="Berriman M."/>
            <person name="Garciarrubio A."/>
            <person name="Bobes R.J."/>
            <person name="Fragoso G."/>
            <person name="Sanchez-Flores A."/>
            <person name="Estrada K."/>
            <person name="Cevallos M.A."/>
            <person name="Morett E."/>
            <person name="Gonzalez V."/>
            <person name="Portillo T."/>
            <person name="Ochoa-Leyva A."/>
            <person name="Jose M.V."/>
            <person name="Sciutto E."/>
            <person name="Landa A."/>
            <person name="Jimenez L."/>
            <person name="Valdes V."/>
            <person name="Carrero J.C."/>
            <person name="Larralde C."/>
            <person name="Morales-Montor J."/>
            <person name="Limon-Lason J."/>
            <person name="Soberon X."/>
            <person name="Laclette J.P."/>
        </authorList>
    </citation>
    <scope>NUCLEOTIDE SEQUENCE [LARGE SCALE GENOMIC DNA]</scope>
</reference>